<dbReference type="SMART" id="SM00850">
    <property type="entry name" value="LytTR"/>
    <property type="match status" value="1"/>
</dbReference>
<feature type="compositionally biased region" description="Polar residues" evidence="1">
    <location>
        <begin position="109"/>
        <end position="118"/>
    </location>
</feature>
<feature type="domain" description="HTH LytTR-type" evidence="2">
    <location>
        <begin position="5"/>
        <end position="109"/>
    </location>
</feature>
<dbReference type="Proteomes" id="UP000251993">
    <property type="component" value="Chromosome"/>
</dbReference>
<reference evidence="3 4" key="1">
    <citation type="submission" date="2018-07" db="EMBL/GenBank/DDBJ databases">
        <title>Genome sequencing of Runella.</title>
        <authorList>
            <person name="Baek M.-G."/>
            <person name="Yi H."/>
        </authorList>
    </citation>
    <scope>NUCLEOTIDE SEQUENCE [LARGE SCALE GENOMIC DNA]</scope>
    <source>
        <strain evidence="3 4">HYN0085</strain>
    </source>
</reference>
<dbReference type="RefSeq" id="WP_114067445.1">
    <property type="nucleotide sequence ID" value="NZ_CP030850.1"/>
</dbReference>
<evidence type="ECO:0000313" key="4">
    <source>
        <dbReference type="Proteomes" id="UP000251993"/>
    </source>
</evidence>
<dbReference type="InterPro" id="IPR046947">
    <property type="entry name" value="LytR-like"/>
</dbReference>
<keyword evidence="4" id="KW-1185">Reference proteome</keyword>
<dbReference type="InterPro" id="IPR007492">
    <property type="entry name" value="LytTR_DNA-bd_dom"/>
</dbReference>
<evidence type="ECO:0000256" key="1">
    <source>
        <dbReference type="SAM" id="MobiDB-lite"/>
    </source>
</evidence>
<dbReference type="PANTHER" id="PTHR37299">
    <property type="entry name" value="TRANSCRIPTIONAL REGULATOR-RELATED"/>
    <property type="match status" value="1"/>
</dbReference>
<accession>A0A344TJ41</accession>
<dbReference type="PANTHER" id="PTHR37299:SF1">
    <property type="entry name" value="STAGE 0 SPORULATION PROTEIN A HOMOLOG"/>
    <property type="match status" value="1"/>
</dbReference>
<protein>
    <submittedName>
        <fullName evidence="3">LytTR family transcriptional regulator</fullName>
    </submittedName>
</protein>
<dbReference type="GO" id="GO:0003677">
    <property type="term" value="F:DNA binding"/>
    <property type="evidence" value="ECO:0007669"/>
    <property type="project" value="InterPro"/>
</dbReference>
<dbReference type="AlphaFoldDB" id="A0A344TJ41"/>
<feature type="region of interest" description="Disordered" evidence="1">
    <location>
        <begin position="97"/>
        <end position="118"/>
    </location>
</feature>
<evidence type="ECO:0000259" key="2">
    <source>
        <dbReference type="PROSITE" id="PS50930"/>
    </source>
</evidence>
<organism evidence="3 4">
    <name type="scientific">Runella rosea</name>
    <dbReference type="NCBI Taxonomy" id="2259595"/>
    <lineage>
        <taxon>Bacteria</taxon>
        <taxon>Pseudomonadati</taxon>
        <taxon>Bacteroidota</taxon>
        <taxon>Cytophagia</taxon>
        <taxon>Cytophagales</taxon>
        <taxon>Spirosomataceae</taxon>
        <taxon>Runella</taxon>
    </lineage>
</organism>
<dbReference type="GO" id="GO:0000156">
    <property type="term" value="F:phosphorelay response regulator activity"/>
    <property type="evidence" value="ECO:0007669"/>
    <property type="project" value="InterPro"/>
</dbReference>
<name>A0A344TJ41_9BACT</name>
<dbReference type="Pfam" id="PF04397">
    <property type="entry name" value="LytTR"/>
    <property type="match status" value="1"/>
</dbReference>
<proteinExistence type="predicted"/>
<dbReference type="Gene3D" id="2.40.50.1020">
    <property type="entry name" value="LytTr DNA-binding domain"/>
    <property type="match status" value="1"/>
</dbReference>
<dbReference type="KEGG" id="run:DR864_13320"/>
<dbReference type="OrthoDB" id="1494483at2"/>
<evidence type="ECO:0000313" key="3">
    <source>
        <dbReference type="EMBL" id="AXE18662.1"/>
    </source>
</evidence>
<gene>
    <name evidence="3" type="ORF">DR864_13320</name>
</gene>
<dbReference type="EMBL" id="CP030850">
    <property type="protein sequence ID" value="AXE18662.1"/>
    <property type="molecule type" value="Genomic_DNA"/>
</dbReference>
<sequence>MENCIILRDCSGFIHLLPDEILRLEGDRNYTHVLLTDGRKLLFSKTIGYMLERMPEGTLMRISKSHAINPTYLRSVFLRRHQRYVYLTSGEKFEVSRRRAQEMRRRSKLQSPATHPIR</sequence>
<dbReference type="PROSITE" id="PS50930">
    <property type="entry name" value="HTH_LYTTR"/>
    <property type="match status" value="1"/>
</dbReference>